<dbReference type="EMBL" id="JAAKZW010000021">
    <property type="protein sequence ID" value="NGO75846.1"/>
    <property type="molecule type" value="Genomic_DNA"/>
</dbReference>
<keyword evidence="3" id="KW-0732">Signal</keyword>
<feature type="chain" id="PRO_5026193131" description="Peptidase" evidence="3">
    <location>
        <begin position="19"/>
        <end position="546"/>
    </location>
</feature>
<proteinExistence type="predicted"/>
<accession>A0A6G4XE58</accession>
<evidence type="ECO:0000313" key="5">
    <source>
        <dbReference type="Proteomes" id="UP000481109"/>
    </source>
</evidence>
<gene>
    <name evidence="4" type="ORF">G6045_09200</name>
</gene>
<evidence type="ECO:0000256" key="3">
    <source>
        <dbReference type="SAM" id="SignalP"/>
    </source>
</evidence>
<evidence type="ECO:0000256" key="2">
    <source>
        <dbReference type="SAM" id="Phobius"/>
    </source>
</evidence>
<sequence length="546" mass="56273">MLLATALATAGTAGLAQAADEAPIPVTLTGTERLGLSLNGEPEEEPYPQIEIELDAPGEVGEEEEPKRIHEGPWTVTIDASELKGFAKVKLPPCDIAAGGLTAVCTGEDLYPGAGFNPDFDIRVDLLKGAEAGDAGKIKVTGAGEGLAFTGHEVDVLVGGPEIRMKKLPSEPKGFAAGDVYQAPLAFRNVGSMSADGVLLRFFGSRGINYPETYANCTYTEEDKDNLIHYRKVVECAFEGEFKPGAAYALETPVQVGTEKFASADEFGYWFSALGAKLATERVAGGTKGTGPELKLKEVPAGDAAQYGKYAADVPLALAAKHDLDLTGARVAGKKGETVKVPVGFGNHGPAWIGSLRAGGEPLGFYVDIPKGASVEKAPEGCRPEQTDKGTDKSRYLCWADTPVMEDDKRAYDFELRIDEVIEGAKGKISFPEFEDPKEGNAANDDGWIVLNGTGDEATPGDTGGGSGGSGDNGGSNGSGGGDNGGTDTGGSSGGTDSGTEGGSGDSQDGGLASTGSVVLMTSLVAAVALAAGGVFYVTARRRRTS</sequence>
<feature type="region of interest" description="Disordered" evidence="1">
    <location>
        <begin position="430"/>
        <end position="510"/>
    </location>
</feature>
<evidence type="ECO:0000313" key="4">
    <source>
        <dbReference type="EMBL" id="NGO75846.1"/>
    </source>
</evidence>
<name>A0A6G4XE58_9ACTN</name>
<evidence type="ECO:0000256" key="1">
    <source>
        <dbReference type="SAM" id="MobiDB-lite"/>
    </source>
</evidence>
<comment type="caution">
    <text evidence="4">The sequence shown here is derived from an EMBL/GenBank/DDBJ whole genome shotgun (WGS) entry which is preliminary data.</text>
</comment>
<feature type="signal peptide" evidence="3">
    <location>
        <begin position="1"/>
        <end position="18"/>
    </location>
</feature>
<dbReference type="Proteomes" id="UP000481109">
    <property type="component" value="Unassembled WGS sequence"/>
</dbReference>
<protein>
    <recommendedName>
        <fullName evidence="6">Peptidase</fullName>
    </recommendedName>
</protein>
<keyword evidence="2" id="KW-1133">Transmembrane helix</keyword>
<organism evidence="4 5">
    <name type="scientific">Streptomyces mesophilus</name>
    <dbReference type="NCBI Taxonomy" id="1775132"/>
    <lineage>
        <taxon>Bacteria</taxon>
        <taxon>Bacillati</taxon>
        <taxon>Actinomycetota</taxon>
        <taxon>Actinomycetes</taxon>
        <taxon>Kitasatosporales</taxon>
        <taxon>Streptomycetaceae</taxon>
        <taxon>Streptomyces</taxon>
    </lineage>
</organism>
<keyword evidence="2" id="KW-0472">Membrane</keyword>
<feature type="compositionally biased region" description="Gly residues" evidence="1">
    <location>
        <begin position="462"/>
        <end position="505"/>
    </location>
</feature>
<keyword evidence="5" id="KW-1185">Reference proteome</keyword>
<evidence type="ECO:0008006" key="6">
    <source>
        <dbReference type="Google" id="ProtNLM"/>
    </source>
</evidence>
<feature type="transmembrane region" description="Helical" evidence="2">
    <location>
        <begin position="518"/>
        <end position="540"/>
    </location>
</feature>
<dbReference type="AlphaFoldDB" id="A0A6G4XE58"/>
<reference evidence="4 5" key="1">
    <citation type="submission" date="2020-02" db="EMBL/GenBank/DDBJ databases">
        <title>Whole-genome analyses of novel actinobacteria.</title>
        <authorList>
            <person name="Sahin N."/>
            <person name="Tokatli A."/>
        </authorList>
    </citation>
    <scope>NUCLEOTIDE SEQUENCE [LARGE SCALE GENOMIC DNA]</scope>
    <source>
        <strain evidence="4 5">YC504</strain>
    </source>
</reference>
<keyword evidence="2" id="KW-0812">Transmembrane</keyword>